<dbReference type="GO" id="GO:0005524">
    <property type="term" value="F:ATP binding"/>
    <property type="evidence" value="ECO:0007669"/>
    <property type="project" value="UniProtKB-KW"/>
</dbReference>
<proteinExistence type="predicted"/>
<dbReference type="InterPro" id="IPR016123">
    <property type="entry name" value="Mog1/PsbP_a/b/a-sand"/>
</dbReference>
<name>K9XT00_STAC7</name>
<keyword evidence="9" id="KW-0812">Transmembrane</keyword>
<dbReference type="eggNOG" id="COG0515">
    <property type="taxonomic scope" value="Bacteria"/>
</dbReference>
<keyword evidence="5 11" id="KW-0418">Kinase</keyword>
<sequence length="500" mass="57514">MKSIVGKILRGRYFIVRELGKSNASITYLAEDRSKSEHQQCVIKQLQPQISSFSLKSEPQLWHNLEKLFITEAITLKRLGKHPYIPQLFDYFEQEKQFYFVEEFIEGQNLEAEVQEHTLNEAEVIELLKNVLKILDFVHQQGVIHRDIRPSNLIRRSDGSIVLIDFGLIKNLTLPINNSPADPPTVVLGTLGYTPPEQMEGNPHYNSDIYALGKTAIFAFIGSLPNSNLISANPLSQVEKIDLAGLDFSTRLTTILRKMLEPNYRDRYQSAVEILTELEREENVITLPPPFIVSPPYTEIPPRISKNKQQLAWKKILVWMLLILPFIGALLLLFAGLEKNLYRNFALYINNQYNLEIRYPENWSFEELEDPITGEVVVFYSPLESEADIFQEKVSVTVEELTEDLSTLDEYSERITDSLASNKDATLSIYSQQKTKLAQLPARSLLYSRIENGINLRQMETFTIKNDKIYIVTYTAERAKYSKFLDTAKKMINSFSLTKI</sequence>
<reference evidence="12" key="1">
    <citation type="journal article" date="2013" name="Proc. Natl. Acad. Sci. U.S.A.">
        <title>Improving the coverage of the cyanobacterial phylum using diversity-driven genome sequencing.</title>
        <authorList>
            <person name="Shih P.M."/>
            <person name="Wu D."/>
            <person name="Latifi A."/>
            <person name="Axen S.D."/>
            <person name="Fewer D.P."/>
            <person name="Talla E."/>
            <person name="Calteau A."/>
            <person name="Cai F."/>
            <person name="Tandeau de Marsac N."/>
            <person name="Rippka R."/>
            <person name="Herdman M."/>
            <person name="Sivonen K."/>
            <person name="Coursin T."/>
            <person name="Laurent T."/>
            <person name="Goodwin L."/>
            <person name="Nolan M."/>
            <person name="Davenport K.W."/>
            <person name="Han C.S."/>
            <person name="Rubin E.M."/>
            <person name="Eisen J.A."/>
            <person name="Woyke T."/>
            <person name="Gugger M."/>
            <person name="Kerfeld C.A."/>
        </authorList>
    </citation>
    <scope>NUCLEOTIDE SEQUENCE [LARGE SCALE GENOMIC DNA]</scope>
    <source>
        <strain evidence="12">ATCC 29371 / PCC 7437</strain>
    </source>
</reference>
<feature type="domain" description="Protein kinase" evidence="10">
    <location>
        <begin position="13"/>
        <end position="292"/>
    </location>
</feature>
<dbReference type="PANTHER" id="PTHR24363:SF0">
    <property type="entry name" value="SERINE_THREONINE KINASE LIKE DOMAIN CONTAINING 1"/>
    <property type="match status" value="1"/>
</dbReference>
<dbReference type="Gene3D" id="3.40.1000.10">
    <property type="entry name" value="Mog1/PsbP, alpha/beta/alpha sandwich"/>
    <property type="match status" value="1"/>
</dbReference>
<evidence type="ECO:0000259" key="10">
    <source>
        <dbReference type="PROSITE" id="PS50011"/>
    </source>
</evidence>
<evidence type="ECO:0000256" key="2">
    <source>
        <dbReference type="ARBA" id="ARBA00022527"/>
    </source>
</evidence>
<keyword evidence="2 11" id="KW-0723">Serine/threonine-protein kinase</keyword>
<dbReference type="SUPFAM" id="SSF55724">
    <property type="entry name" value="Mog1p/PsbP-like"/>
    <property type="match status" value="1"/>
</dbReference>
<protein>
    <recommendedName>
        <fullName evidence="1">non-specific serine/threonine protein kinase</fullName>
        <ecNumber evidence="1">2.7.11.1</ecNumber>
    </recommendedName>
</protein>
<dbReference type="STRING" id="111780.Sta7437_2108"/>
<dbReference type="GO" id="GO:0004674">
    <property type="term" value="F:protein serine/threonine kinase activity"/>
    <property type="evidence" value="ECO:0007669"/>
    <property type="project" value="UniProtKB-KW"/>
</dbReference>
<organism evidence="11 12">
    <name type="scientific">Stanieria cyanosphaera (strain ATCC 29371 / PCC 7437)</name>
    <dbReference type="NCBI Taxonomy" id="111780"/>
    <lineage>
        <taxon>Bacteria</taxon>
        <taxon>Bacillati</taxon>
        <taxon>Cyanobacteriota</taxon>
        <taxon>Cyanophyceae</taxon>
        <taxon>Pleurocapsales</taxon>
        <taxon>Dermocarpellaceae</taxon>
        <taxon>Stanieria</taxon>
    </lineage>
</organism>
<dbReference type="OrthoDB" id="581173at2"/>
<dbReference type="HOGENOM" id="CLU_000288_135_5_3"/>
<dbReference type="EMBL" id="CP003653">
    <property type="protein sequence ID" value="AFZ35658.1"/>
    <property type="molecule type" value="Genomic_DNA"/>
</dbReference>
<keyword evidence="9" id="KW-1133">Transmembrane helix</keyword>
<dbReference type="Gene3D" id="3.30.200.20">
    <property type="entry name" value="Phosphorylase Kinase, domain 1"/>
    <property type="match status" value="1"/>
</dbReference>
<evidence type="ECO:0000256" key="3">
    <source>
        <dbReference type="ARBA" id="ARBA00022679"/>
    </source>
</evidence>
<evidence type="ECO:0000256" key="1">
    <source>
        <dbReference type="ARBA" id="ARBA00012513"/>
    </source>
</evidence>
<dbReference type="Pfam" id="PF00069">
    <property type="entry name" value="Pkinase"/>
    <property type="match status" value="1"/>
</dbReference>
<keyword evidence="3" id="KW-0808">Transferase</keyword>
<dbReference type="RefSeq" id="WP_015193326.1">
    <property type="nucleotide sequence ID" value="NC_019748.1"/>
</dbReference>
<evidence type="ECO:0000256" key="6">
    <source>
        <dbReference type="ARBA" id="ARBA00022840"/>
    </source>
</evidence>
<gene>
    <name evidence="11" type="ordered locus">Sta7437_2108</name>
</gene>
<keyword evidence="6" id="KW-0067">ATP-binding</keyword>
<dbReference type="SMART" id="SM00219">
    <property type="entry name" value="TyrKc"/>
    <property type="match status" value="1"/>
</dbReference>
<dbReference type="PROSITE" id="PS50011">
    <property type="entry name" value="PROTEIN_KINASE_DOM"/>
    <property type="match status" value="1"/>
</dbReference>
<evidence type="ECO:0000256" key="7">
    <source>
        <dbReference type="ARBA" id="ARBA00047899"/>
    </source>
</evidence>
<evidence type="ECO:0000256" key="4">
    <source>
        <dbReference type="ARBA" id="ARBA00022741"/>
    </source>
</evidence>
<dbReference type="Pfam" id="PF18933">
    <property type="entry name" value="PsbP_2"/>
    <property type="match status" value="1"/>
</dbReference>
<dbReference type="PATRIC" id="fig|111780.3.peg.2200"/>
<feature type="transmembrane region" description="Helical" evidence="9">
    <location>
        <begin position="316"/>
        <end position="337"/>
    </location>
</feature>
<dbReference type="Gene3D" id="1.10.510.10">
    <property type="entry name" value="Transferase(Phosphotransferase) domain 1"/>
    <property type="match status" value="1"/>
</dbReference>
<dbReference type="KEGG" id="scs:Sta7437_2108"/>
<accession>K9XT00</accession>
<keyword evidence="9" id="KW-0472">Membrane</keyword>
<keyword evidence="4" id="KW-0547">Nucleotide-binding</keyword>
<dbReference type="CDD" id="cd14014">
    <property type="entry name" value="STKc_PknB_like"/>
    <property type="match status" value="1"/>
</dbReference>
<evidence type="ECO:0000313" key="11">
    <source>
        <dbReference type="EMBL" id="AFZ35658.1"/>
    </source>
</evidence>
<keyword evidence="12" id="KW-1185">Reference proteome</keyword>
<comment type="catalytic activity">
    <reaction evidence="8">
        <text>L-seryl-[protein] + ATP = O-phospho-L-seryl-[protein] + ADP + H(+)</text>
        <dbReference type="Rhea" id="RHEA:17989"/>
        <dbReference type="Rhea" id="RHEA-COMP:9863"/>
        <dbReference type="Rhea" id="RHEA-COMP:11604"/>
        <dbReference type="ChEBI" id="CHEBI:15378"/>
        <dbReference type="ChEBI" id="CHEBI:29999"/>
        <dbReference type="ChEBI" id="CHEBI:30616"/>
        <dbReference type="ChEBI" id="CHEBI:83421"/>
        <dbReference type="ChEBI" id="CHEBI:456216"/>
        <dbReference type="EC" id="2.7.11.1"/>
    </reaction>
</comment>
<dbReference type="AlphaFoldDB" id="K9XT00"/>
<dbReference type="GO" id="GO:0004713">
    <property type="term" value="F:protein tyrosine kinase activity"/>
    <property type="evidence" value="ECO:0007669"/>
    <property type="project" value="InterPro"/>
</dbReference>
<dbReference type="InterPro" id="IPR020635">
    <property type="entry name" value="Tyr_kinase_cat_dom"/>
</dbReference>
<dbReference type="PANTHER" id="PTHR24363">
    <property type="entry name" value="SERINE/THREONINE PROTEIN KINASE"/>
    <property type="match status" value="1"/>
</dbReference>
<evidence type="ECO:0000313" key="12">
    <source>
        <dbReference type="Proteomes" id="UP000010473"/>
    </source>
</evidence>
<dbReference type="EC" id="2.7.11.1" evidence="1"/>
<comment type="catalytic activity">
    <reaction evidence="7">
        <text>L-threonyl-[protein] + ATP = O-phospho-L-threonyl-[protein] + ADP + H(+)</text>
        <dbReference type="Rhea" id="RHEA:46608"/>
        <dbReference type="Rhea" id="RHEA-COMP:11060"/>
        <dbReference type="Rhea" id="RHEA-COMP:11605"/>
        <dbReference type="ChEBI" id="CHEBI:15378"/>
        <dbReference type="ChEBI" id="CHEBI:30013"/>
        <dbReference type="ChEBI" id="CHEBI:30616"/>
        <dbReference type="ChEBI" id="CHEBI:61977"/>
        <dbReference type="ChEBI" id="CHEBI:456216"/>
        <dbReference type="EC" id="2.7.11.1"/>
    </reaction>
</comment>
<dbReference type="InterPro" id="IPR000719">
    <property type="entry name" value="Prot_kinase_dom"/>
</dbReference>
<dbReference type="Proteomes" id="UP000010473">
    <property type="component" value="Chromosome"/>
</dbReference>
<evidence type="ECO:0000256" key="5">
    <source>
        <dbReference type="ARBA" id="ARBA00022777"/>
    </source>
</evidence>
<dbReference type="SUPFAM" id="SSF56112">
    <property type="entry name" value="Protein kinase-like (PK-like)"/>
    <property type="match status" value="1"/>
</dbReference>
<evidence type="ECO:0000256" key="8">
    <source>
        <dbReference type="ARBA" id="ARBA00048679"/>
    </source>
</evidence>
<dbReference type="InterPro" id="IPR011009">
    <property type="entry name" value="Kinase-like_dom_sf"/>
</dbReference>
<evidence type="ECO:0000256" key="9">
    <source>
        <dbReference type="SAM" id="Phobius"/>
    </source>
</evidence>